<keyword evidence="2" id="KW-0493">Microtubule</keyword>
<dbReference type="Gene3D" id="1.20.58.1520">
    <property type="match status" value="1"/>
</dbReference>
<comment type="caution">
    <text evidence="3">The sequence shown here is derived from an EMBL/GenBank/DDBJ whole genome shotgun (WGS) entry which is preliminary data.</text>
</comment>
<dbReference type="GO" id="GO:0005737">
    <property type="term" value="C:cytoplasm"/>
    <property type="evidence" value="ECO:0007669"/>
    <property type="project" value="TreeGrafter"/>
</dbReference>
<dbReference type="GO" id="GO:0008017">
    <property type="term" value="F:microtubule binding"/>
    <property type="evidence" value="ECO:0007669"/>
    <property type="project" value="InterPro"/>
</dbReference>
<comment type="similarity">
    <text evidence="1">Belongs to the MAP65/ASE1 family.</text>
</comment>
<gene>
    <name evidence="3" type="ORF">IFM89_024072</name>
</gene>
<dbReference type="GO" id="GO:0005819">
    <property type="term" value="C:spindle"/>
    <property type="evidence" value="ECO:0007669"/>
    <property type="project" value="TreeGrafter"/>
</dbReference>
<proteinExistence type="inferred from homology"/>
<evidence type="ECO:0000256" key="1">
    <source>
        <dbReference type="ARBA" id="ARBA00006187"/>
    </source>
</evidence>
<dbReference type="PANTHER" id="PTHR19321">
    <property type="entry name" value="PROTEIN REGULATOR OF CYTOKINESIS 1 PRC1-RELATED"/>
    <property type="match status" value="1"/>
</dbReference>
<keyword evidence="4" id="KW-1185">Reference proteome</keyword>
<dbReference type="GO" id="GO:0005874">
    <property type="term" value="C:microtubule"/>
    <property type="evidence" value="ECO:0007669"/>
    <property type="project" value="UniProtKB-KW"/>
</dbReference>
<dbReference type="AlphaFoldDB" id="A0A835M0J2"/>
<dbReference type="GO" id="GO:0000226">
    <property type="term" value="P:microtubule cytoskeleton organization"/>
    <property type="evidence" value="ECO:0007669"/>
    <property type="project" value="InterPro"/>
</dbReference>
<dbReference type="OrthoDB" id="642895at2759"/>
<organism evidence="3 4">
    <name type="scientific">Coptis chinensis</name>
    <dbReference type="NCBI Taxonomy" id="261450"/>
    <lineage>
        <taxon>Eukaryota</taxon>
        <taxon>Viridiplantae</taxon>
        <taxon>Streptophyta</taxon>
        <taxon>Embryophyta</taxon>
        <taxon>Tracheophyta</taxon>
        <taxon>Spermatophyta</taxon>
        <taxon>Magnoliopsida</taxon>
        <taxon>Ranunculales</taxon>
        <taxon>Ranunculaceae</taxon>
        <taxon>Coptidoideae</taxon>
        <taxon>Coptis</taxon>
    </lineage>
</organism>
<dbReference type="Pfam" id="PF03999">
    <property type="entry name" value="MAP65_ASE1"/>
    <property type="match status" value="1"/>
</dbReference>
<dbReference type="EMBL" id="JADFTS010000005">
    <property type="protein sequence ID" value="KAF9606251.1"/>
    <property type="molecule type" value="Genomic_DNA"/>
</dbReference>
<protein>
    <recommendedName>
        <fullName evidence="5">65-kDa microtubule-associated protein 8</fullName>
    </recommendedName>
</protein>
<sequence>MAKQSVPCKHSEDPADKTLMLKQNWYSQERFFNKFGVHDIEDSGQASTFIILLIYKLIWDEVGQDQLERERTLLELEQECMDVYRRKVDSANMSRSRLHQALAESEAEFTHLLVSLGERSLPGRPEKMMGTLKEQLDSITPALREMQLRKEERMKQFQDVQLQIQKISAEIAGQSEHNNSLSEININENDLSLNKLEECQIELARLYREKSDRLLKVEGYISTVHNLSATLGMDSSKIISNVHPSLDGSRGKQSKNISDGILTRLNETVESLKEEKQMRLQKLEKLGRALTNLWSLMDTPYEDRRQFSHMPDFISTSLAEISRPGSLTLDIIQQAKAEVERLDQLKASKMKELFLKKQRELEEICMETHMDMPSQSDMDNVMNLINSGDIGHADLLKTMDEQISRAKEEASSRKSIMEKVEKWILSRDEQRWLEEYNMDENRYSVSRGAHKNLKRAERARIIVNKIPGKTEVPLLAMLEEYNMDRREKEDEKQRQREKKKVPVKVVIEQENLFVSRPTTSNRRLSSRSINGGFGNATPLNRRLSMGIQHLGSNNINSPSQAMSLIKESKKSEGRTVWSRQGRASYRIEDTASVVSATYSGPLSP</sequence>
<evidence type="ECO:0000313" key="3">
    <source>
        <dbReference type="EMBL" id="KAF9606251.1"/>
    </source>
</evidence>
<accession>A0A835M0J2</accession>
<dbReference type="InterPro" id="IPR007145">
    <property type="entry name" value="MAP65_Ase1_PRC1"/>
</dbReference>
<reference evidence="3 4" key="1">
    <citation type="submission" date="2020-10" db="EMBL/GenBank/DDBJ databases">
        <title>The Coptis chinensis genome and diversification of protoberbering-type alkaloids.</title>
        <authorList>
            <person name="Wang B."/>
            <person name="Shu S."/>
            <person name="Song C."/>
            <person name="Liu Y."/>
        </authorList>
    </citation>
    <scope>NUCLEOTIDE SEQUENCE [LARGE SCALE GENOMIC DNA]</scope>
    <source>
        <strain evidence="3">HL-2020</strain>
        <tissue evidence="3">Leaf</tissue>
    </source>
</reference>
<dbReference type="Proteomes" id="UP000631114">
    <property type="component" value="Unassembled WGS sequence"/>
</dbReference>
<dbReference type="PANTHER" id="PTHR19321:SF3">
    <property type="entry name" value="65-KDA MICROTUBULE-ASSOCIATED PROTEIN 8"/>
    <property type="match status" value="1"/>
</dbReference>
<evidence type="ECO:0008006" key="5">
    <source>
        <dbReference type="Google" id="ProtNLM"/>
    </source>
</evidence>
<name>A0A835M0J2_9MAGN</name>
<evidence type="ECO:0000256" key="2">
    <source>
        <dbReference type="ARBA" id="ARBA00022701"/>
    </source>
</evidence>
<evidence type="ECO:0000313" key="4">
    <source>
        <dbReference type="Proteomes" id="UP000631114"/>
    </source>
</evidence>